<dbReference type="AlphaFoldDB" id="A0A381N768"/>
<organism evidence="1">
    <name type="scientific">marine metagenome</name>
    <dbReference type="NCBI Taxonomy" id="408172"/>
    <lineage>
        <taxon>unclassified sequences</taxon>
        <taxon>metagenomes</taxon>
        <taxon>ecological metagenomes</taxon>
    </lineage>
</organism>
<name>A0A381N768_9ZZZZ</name>
<accession>A0A381N768</accession>
<gene>
    <name evidence="1" type="ORF">METZ01_LOCUS3181</name>
</gene>
<dbReference type="EMBL" id="UINC01000165">
    <property type="protein sequence ID" value="SUZ50327.1"/>
    <property type="molecule type" value="Genomic_DNA"/>
</dbReference>
<evidence type="ECO:0000313" key="1">
    <source>
        <dbReference type="EMBL" id="SUZ50327.1"/>
    </source>
</evidence>
<reference evidence="1" key="1">
    <citation type="submission" date="2018-05" db="EMBL/GenBank/DDBJ databases">
        <authorList>
            <person name="Lanie J.A."/>
            <person name="Ng W.-L."/>
            <person name="Kazmierczak K.M."/>
            <person name="Andrzejewski T.M."/>
            <person name="Davidsen T.M."/>
            <person name="Wayne K.J."/>
            <person name="Tettelin H."/>
            <person name="Glass J.I."/>
            <person name="Rusch D."/>
            <person name="Podicherti R."/>
            <person name="Tsui H.-C.T."/>
            <person name="Winkler M.E."/>
        </authorList>
    </citation>
    <scope>NUCLEOTIDE SEQUENCE</scope>
</reference>
<protein>
    <submittedName>
        <fullName evidence="1">Uncharacterized protein</fullName>
    </submittedName>
</protein>
<sequence length="35" mass="3361">MAIGMPSPSRVVPPSCATSAAVARSLASMSTPASA</sequence>
<proteinExistence type="predicted"/>